<evidence type="ECO:0000313" key="2">
    <source>
        <dbReference type="Proteomes" id="UP001164776"/>
    </source>
</evidence>
<comment type="caution">
    <text evidence="1">The sequence shown here is derived from an EMBL/GenBank/DDBJ whole genome shotgun (WGS) entry which is preliminary data.</text>
</comment>
<dbReference type="Proteomes" id="UP001164776">
    <property type="component" value="Unassembled WGS sequence"/>
</dbReference>
<feature type="non-terminal residue" evidence="1">
    <location>
        <position position="101"/>
    </location>
</feature>
<gene>
    <name evidence="1" type="ORF">BS78_K008100</name>
</gene>
<proteinExistence type="predicted"/>
<organism evidence="1 2">
    <name type="scientific">Paspalum vaginatum</name>
    <name type="common">seashore paspalum</name>
    <dbReference type="NCBI Taxonomy" id="158149"/>
    <lineage>
        <taxon>Eukaryota</taxon>
        <taxon>Viridiplantae</taxon>
        <taxon>Streptophyta</taxon>
        <taxon>Embryophyta</taxon>
        <taxon>Tracheophyta</taxon>
        <taxon>Spermatophyta</taxon>
        <taxon>Magnoliopsida</taxon>
        <taxon>Liliopsida</taxon>
        <taxon>Poales</taxon>
        <taxon>Poaceae</taxon>
        <taxon>PACMAD clade</taxon>
        <taxon>Panicoideae</taxon>
        <taxon>Andropogonodae</taxon>
        <taxon>Paspaleae</taxon>
        <taxon>Paspalinae</taxon>
        <taxon>Paspalum</taxon>
    </lineage>
</organism>
<accession>A0A9W7X9N4</accession>
<sequence>MPDAPDVNNEGELDSDALDVGVQDMNIAHIELDMATWSRSNLEWVTGDVSVIEKARVECQEEEPCHLQFEDDEEEDDTYIDDGRVAPAASVAQELDDEFFV</sequence>
<protein>
    <submittedName>
        <fullName evidence="1">Uncharacterized protein</fullName>
    </submittedName>
</protein>
<dbReference type="EMBL" id="MU629948">
    <property type="protein sequence ID" value="KAJ1254657.1"/>
    <property type="molecule type" value="Genomic_DNA"/>
</dbReference>
<name>A0A9W7X9N4_9POAL</name>
<keyword evidence="2" id="KW-1185">Reference proteome</keyword>
<dbReference type="AlphaFoldDB" id="A0A9W7X9N4"/>
<reference evidence="1 2" key="1">
    <citation type="submission" date="2022-10" db="EMBL/GenBank/DDBJ databases">
        <title>WGS assembly of Paspalum vaginatum 540-79.</title>
        <authorList>
            <person name="Sun G."/>
            <person name="Wase N."/>
            <person name="Shu S."/>
            <person name="Jenkins J."/>
            <person name="Zhou B."/>
            <person name="Torres-Rodriguez J."/>
            <person name="Chen C."/>
            <person name="Sandor L."/>
            <person name="Plott C."/>
            <person name="Yoshinga Y."/>
            <person name="Daum C."/>
            <person name="Qi P."/>
            <person name="Barry K."/>
            <person name="Lipzen A."/>
            <person name="Berry L."/>
            <person name="Pedersen C."/>
            <person name="Gottilla T."/>
            <person name="Foltz A."/>
            <person name="Yu H."/>
            <person name="O'Malley R."/>
            <person name="Zhang C."/>
            <person name="Devos K."/>
            <person name="Sigmon B."/>
            <person name="Yu B."/>
            <person name="Obata T."/>
            <person name="Schmutz J."/>
            <person name="Schnable J."/>
        </authorList>
    </citation>
    <scope>NUCLEOTIDE SEQUENCE [LARGE SCALE GENOMIC DNA]</scope>
    <source>
        <strain evidence="2">cv. 540-79</strain>
    </source>
</reference>
<dbReference type="OrthoDB" id="713060at2759"/>
<evidence type="ECO:0000313" key="1">
    <source>
        <dbReference type="EMBL" id="KAJ1254657.1"/>
    </source>
</evidence>